<feature type="region of interest" description="Disordered" evidence="1">
    <location>
        <begin position="33"/>
        <end position="76"/>
    </location>
</feature>
<evidence type="ECO:0000313" key="2">
    <source>
        <dbReference type="EMBL" id="RZR73974.1"/>
    </source>
</evidence>
<proteinExistence type="predicted"/>
<reference evidence="2" key="1">
    <citation type="journal article" date="2018" name="Data Brief">
        <title>Genome sequence data from 17 accessions of Ensete ventricosum, a staple food crop for millions in Ethiopia.</title>
        <authorList>
            <person name="Yemataw Z."/>
            <person name="Muzemil S."/>
            <person name="Ambachew D."/>
            <person name="Tripathi L."/>
            <person name="Tesfaye K."/>
            <person name="Chala A."/>
            <person name="Farbos A."/>
            <person name="O'Neill P."/>
            <person name="Moore K."/>
            <person name="Grant M."/>
            <person name="Studholme D.J."/>
        </authorList>
    </citation>
    <scope>NUCLEOTIDE SEQUENCE [LARGE SCALE GENOMIC DNA]</scope>
    <source>
        <tissue evidence="2">Leaf</tissue>
    </source>
</reference>
<name>A0A445MI59_ENSVE</name>
<protein>
    <submittedName>
        <fullName evidence="2">Uncharacterized protein</fullName>
    </submittedName>
</protein>
<organism evidence="2">
    <name type="scientific">Ensete ventricosum</name>
    <name type="common">Abyssinian banana</name>
    <name type="synonym">Musa ensete</name>
    <dbReference type="NCBI Taxonomy" id="4639"/>
    <lineage>
        <taxon>Eukaryota</taxon>
        <taxon>Viridiplantae</taxon>
        <taxon>Streptophyta</taxon>
        <taxon>Embryophyta</taxon>
        <taxon>Tracheophyta</taxon>
        <taxon>Spermatophyta</taxon>
        <taxon>Magnoliopsida</taxon>
        <taxon>Liliopsida</taxon>
        <taxon>Zingiberales</taxon>
        <taxon>Musaceae</taxon>
        <taxon>Ensete</taxon>
    </lineage>
</organism>
<feature type="compositionally biased region" description="Basic and acidic residues" evidence="1">
    <location>
        <begin position="41"/>
        <end position="50"/>
    </location>
</feature>
<dbReference type="Proteomes" id="UP000290560">
    <property type="component" value="Unassembled WGS sequence"/>
</dbReference>
<dbReference type="EMBL" id="KV876072">
    <property type="protein sequence ID" value="RZR73974.1"/>
    <property type="molecule type" value="Genomic_DNA"/>
</dbReference>
<accession>A0A445MI59</accession>
<sequence length="124" mass="13832">MANIDLAATSPCPRIAGPSTWLTRHVGAGLTQAWKGQPSYDRPDKGKVGKVDMPQLQEGRHAPRRKDHERRGEVRRHGMPMIAALIQDDRTLGFYHGGIGWKRGINDLFEEIEPPRSLRGDLAS</sequence>
<dbReference type="AlphaFoldDB" id="A0A445MI59"/>
<gene>
    <name evidence="2" type="ORF">BHM03_00030318</name>
</gene>
<evidence type="ECO:0000256" key="1">
    <source>
        <dbReference type="SAM" id="MobiDB-lite"/>
    </source>
</evidence>